<evidence type="ECO:0000256" key="1">
    <source>
        <dbReference type="SAM" id="Phobius"/>
    </source>
</evidence>
<keyword evidence="1" id="KW-0472">Membrane</keyword>
<dbReference type="STRING" id="330734.ABA45_14025"/>
<dbReference type="EMBL" id="CP011494">
    <property type="protein sequence ID" value="AKO53395.1"/>
    <property type="molecule type" value="Genomic_DNA"/>
</dbReference>
<name>A0A0H4I6K4_9GAMM</name>
<dbReference type="Proteomes" id="UP000036406">
    <property type="component" value="Chromosome"/>
</dbReference>
<feature type="transmembrane region" description="Helical" evidence="1">
    <location>
        <begin position="20"/>
        <end position="40"/>
    </location>
</feature>
<protein>
    <submittedName>
        <fullName evidence="2">Uncharacterized protein</fullName>
    </submittedName>
</protein>
<keyword evidence="1" id="KW-0812">Transmembrane</keyword>
<keyword evidence="3" id="KW-1185">Reference proteome</keyword>
<evidence type="ECO:0000313" key="2">
    <source>
        <dbReference type="EMBL" id="AKO53395.1"/>
    </source>
</evidence>
<sequence>MKAESNKGVICTYDPRAKAAVLSVVCLQMFGTGGDVLWLLSNGKRVDTLMGLLREPPTLARCADGFWPVIGAAIVGCPPLPGRTC</sequence>
<dbReference type="PATRIC" id="fig|330734.3.peg.2945"/>
<organism evidence="2 3">
    <name type="scientific">Marinobacter psychrophilus</name>
    <dbReference type="NCBI Taxonomy" id="330734"/>
    <lineage>
        <taxon>Bacteria</taxon>
        <taxon>Pseudomonadati</taxon>
        <taxon>Pseudomonadota</taxon>
        <taxon>Gammaproteobacteria</taxon>
        <taxon>Pseudomonadales</taxon>
        <taxon>Marinobacteraceae</taxon>
        <taxon>Marinobacter</taxon>
    </lineage>
</organism>
<dbReference type="AlphaFoldDB" id="A0A0H4I6K4"/>
<accession>A0A0H4I6K4</accession>
<dbReference type="KEGG" id="mpq:ABA45_14025"/>
<gene>
    <name evidence="2" type="ORF">ABA45_14025</name>
</gene>
<evidence type="ECO:0000313" key="3">
    <source>
        <dbReference type="Proteomes" id="UP000036406"/>
    </source>
</evidence>
<keyword evidence="1" id="KW-1133">Transmembrane helix</keyword>
<reference evidence="2 3" key="1">
    <citation type="submission" date="2015-05" db="EMBL/GenBank/DDBJ databases">
        <title>Complete genome of Marinobacter psychrophilus strain 20041T isolated from sea-ice of the Canadian Basin.</title>
        <authorList>
            <person name="Song L."/>
            <person name="Ren L."/>
            <person name="Yu Y."/>
            <person name="Wang X."/>
        </authorList>
    </citation>
    <scope>NUCLEOTIDE SEQUENCE [LARGE SCALE GENOMIC DNA]</scope>
    <source>
        <strain evidence="2 3">20041</strain>
    </source>
</reference>
<proteinExistence type="predicted"/>